<evidence type="ECO:0000313" key="2">
    <source>
        <dbReference type="Proteomes" id="UP000634136"/>
    </source>
</evidence>
<protein>
    <submittedName>
        <fullName evidence="1">Uncharacterized protein</fullName>
    </submittedName>
</protein>
<sequence>MEGSHTPPSHALAIIYSQYGVFHTAFMNSLTFQNPVTEHIVEIPHYEEIEVVPPVGTSVICVYHKSKNNRRIGFLIMDNGYPIMAVVYEQSGTASSWKRYSASSSYI</sequence>
<comment type="caution">
    <text evidence="1">The sequence shown here is derived from an EMBL/GenBank/DDBJ whole genome shotgun (WGS) entry which is preliminary data.</text>
</comment>
<reference evidence="1" key="1">
    <citation type="submission" date="2020-09" db="EMBL/GenBank/DDBJ databases">
        <title>Genome-Enabled Discovery of Anthraquinone Biosynthesis in Senna tora.</title>
        <authorList>
            <person name="Kang S.-H."/>
            <person name="Pandey R.P."/>
            <person name="Lee C.-M."/>
            <person name="Sim J.-S."/>
            <person name="Jeong J.-T."/>
            <person name="Choi B.-S."/>
            <person name="Jung M."/>
            <person name="Ginzburg D."/>
            <person name="Zhao K."/>
            <person name="Won S.Y."/>
            <person name="Oh T.-J."/>
            <person name="Yu Y."/>
            <person name="Kim N.-H."/>
            <person name="Lee O.R."/>
            <person name="Lee T.-H."/>
            <person name="Bashyal P."/>
            <person name="Kim T.-S."/>
            <person name="Lee W.-H."/>
            <person name="Kawkins C."/>
            <person name="Kim C.-K."/>
            <person name="Kim J.S."/>
            <person name="Ahn B.O."/>
            <person name="Rhee S.Y."/>
            <person name="Sohng J.K."/>
        </authorList>
    </citation>
    <scope>NUCLEOTIDE SEQUENCE</scope>
    <source>
        <tissue evidence="1">Leaf</tissue>
    </source>
</reference>
<accession>A0A834SQ33</accession>
<name>A0A834SQ33_9FABA</name>
<dbReference type="Proteomes" id="UP000634136">
    <property type="component" value="Unassembled WGS sequence"/>
</dbReference>
<dbReference type="EMBL" id="JAAIUW010000012">
    <property type="protein sequence ID" value="KAF7807326.1"/>
    <property type="molecule type" value="Genomic_DNA"/>
</dbReference>
<organism evidence="1 2">
    <name type="scientific">Senna tora</name>
    <dbReference type="NCBI Taxonomy" id="362788"/>
    <lineage>
        <taxon>Eukaryota</taxon>
        <taxon>Viridiplantae</taxon>
        <taxon>Streptophyta</taxon>
        <taxon>Embryophyta</taxon>
        <taxon>Tracheophyta</taxon>
        <taxon>Spermatophyta</taxon>
        <taxon>Magnoliopsida</taxon>
        <taxon>eudicotyledons</taxon>
        <taxon>Gunneridae</taxon>
        <taxon>Pentapetalae</taxon>
        <taxon>rosids</taxon>
        <taxon>fabids</taxon>
        <taxon>Fabales</taxon>
        <taxon>Fabaceae</taxon>
        <taxon>Caesalpinioideae</taxon>
        <taxon>Cassia clade</taxon>
        <taxon>Senna</taxon>
    </lineage>
</organism>
<evidence type="ECO:0000313" key="1">
    <source>
        <dbReference type="EMBL" id="KAF7807326.1"/>
    </source>
</evidence>
<keyword evidence="2" id="KW-1185">Reference proteome</keyword>
<proteinExistence type="predicted"/>
<gene>
    <name evidence="1" type="ORF">G2W53_039487</name>
</gene>
<dbReference type="AlphaFoldDB" id="A0A834SQ33"/>